<gene>
    <name evidence="1" type="ORF">GCM10023231_25380</name>
</gene>
<accession>A0ABP9BL92</accession>
<evidence type="ECO:0000313" key="1">
    <source>
        <dbReference type="EMBL" id="GAA4795886.1"/>
    </source>
</evidence>
<dbReference type="InterPro" id="IPR005901">
    <property type="entry name" value="GLPGLI"/>
</dbReference>
<dbReference type="RefSeq" id="WP_345232164.1">
    <property type="nucleotide sequence ID" value="NZ_BAABIQ010000037.1"/>
</dbReference>
<dbReference type="Proteomes" id="UP001501411">
    <property type="component" value="Unassembled WGS sequence"/>
</dbReference>
<organism evidence="1 2">
    <name type="scientific">Olivibacter ginsenosidimutans</name>
    <dbReference type="NCBI Taxonomy" id="1176537"/>
    <lineage>
        <taxon>Bacteria</taxon>
        <taxon>Pseudomonadati</taxon>
        <taxon>Bacteroidota</taxon>
        <taxon>Sphingobacteriia</taxon>
        <taxon>Sphingobacteriales</taxon>
        <taxon>Sphingobacteriaceae</taxon>
        <taxon>Olivibacter</taxon>
    </lineage>
</organism>
<proteinExistence type="predicted"/>
<protein>
    <submittedName>
        <fullName evidence="1">GLPGLI family protein</fullName>
    </submittedName>
</protein>
<comment type="caution">
    <text evidence="1">The sequence shown here is derived from an EMBL/GenBank/DDBJ whole genome shotgun (WGS) entry which is preliminary data.</text>
</comment>
<sequence>MKRNFGLIKITILFLFFVQVTYGQNVRFVNQGTIEYEKRVNMYAKITKRINKSNSSWMKQIYDEYKRTQPQFQSTKATLSFSSDASLYEPAEANPMQGNNFLSNDPTINLKKVIYTDFKSGISTSEKNLYEETFLVEDTTRKIQWKITDETREIAGYDCRRANALVMDSIYVVAFYTDQIPVSGGPESFTGLPGMILGLALPHENTTWFATKVSDVTVSSTKIVPPKKGKKLTNAGLLETLKASMKDWGDYAQDIFKAMML</sequence>
<dbReference type="EMBL" id="BAABIQ010000037">
    <property type="protein sequence ID" value="GAA4795886.1"/>
    <property type="molecule type" value="Genomic_DNA"/>
</dbReference>
<name>A0ABP9BL92_9SPHI</name>
<evidence type="ECO:0000313" key="2">
    <source>
        <dbReference type="Proteomes" id="UP001501411"/>
    </source>
</evidence>
<reference evidence="2" key="1">
    <citation type="journal article" date="2019" name="Int. J. Syst. Evol. Microbiol.">
        <title>The Global Catalogue of Microorganisms (GCM) 10K type strain sequencing project: providing services to taxonomists for standard genome sequencing and annotation.</title>
        <authorList>
            <consortium name="The Broad Institute Genomics Platform"/>
            <consortium name="The Broad Institute Genome Sequencing Center for Infectious Disease"/>
            <person name="Wu L."/>
            <person name="Ma J."/>
        </authorList>
    </citation>
    <scope>NUCLEOTIDE SEQUENCE [LARGE SCALE GENOMIC DNA]</scope>
    <source>
        <strain evidence="2">JCM 18200</strain>
    </source>
</reference>
<keyword evidence="2" id="KW-1185">Reference proteome</keyword>
<dbReference type="NCBIfam" id="TIGR01200">
    <property type="entry name" value="GLPGLI"/>
    <property type="match status" value="1"/>
</dbReference>
<dbReference type="Pfam" id="PF09697">
    <property type="entry name" value="Porph_ging"/>
    <property type="match status" value="1"/>
</dbReference>